<evidence type="ECO:0008006" key="3">
    <source>
        <dbReference type="Google" id="ProtNLM"/>
    </source>
</evidence>
<keyword evidence="2" id="KW-1185">Reference proteome</keyword>
<protein>
    <recommendedName>
        <fullName evidence="3">Peptidase inhibitor I78 family protein</fullName>
    </recommendedName>
</protein>
<accession>A0ABX0VZJ1</accession>
<dbReference type="PROSITE" id="PS51257">
    <property type="entry name" value="PROKAR_LIPOPROTEIN"/>
    <property type="match status" value="1"/>
</dbReference>
<dbReference type="Pfam" id="PF11720">
    <property type="entry name" value="Inhibitor_I78"/>
    <property type="match status" value="1"/>
</dbReference>
<dbReference type="Proteomes" id="UP000709466">
    <property type="component" value="Unassembled WGS sequence"/>
</dbReference>
<evidence type="ECO:0000313" key="2">
    <source>
        <dbReference type="Proteomes" id="UP000709466"/>
    </source>
</evidence>
<organism evidence="1 2">
    <name type="scientific">Marivivens donghaensis</name>
    <dbReference type="NCBI Taxonomy" id="1699413"/>
    <lineage>
        <taxon>Bacteria</taxon>
        <taxon>Pseudomonadati</taxon>
        <taxon>Pseudomonadota</taxon>
        <taxon>Alphaproteobacteria</taxon>
        <taxon>Rhodobacterales</taxon>
        <taxon>Paracoccaceae</taxon>
        <taxon>Marivivens group</taxon>
        <taxon>Marivivens</taxon>
    </lineage>
</organism>
<dbReference type="Gene3D" id="3.30.10.10">
    <property type="entry name" value="Trypsin Inhibitor V, subunit A"/>
    <property type="match status" value="1"/>
</dbReference>
<gene>
    <name evidence="1" type="ORF">HCZ30_12360</name>
</gene>
<proteinExistence type="predicted"/>
<comment type="caution">
    <text evidence="1">The sequence shown here is derived from an EMBL/GenBank/DDBJ whole genome shotgun (WGS) entry which is preliminary data.</text>
</comment>
<evidence type="ECO:0000313" key="1">
    <source>
        <dbReference type="EMBL" id="NIY73218.1"/>
    </source>
</evidence>
<sequence>MRRFSFVSVICAILTGCGTTELTPPPAFPEEAYDTCGGSQYADLIGQPDYALEKVLILDEVRILRPGDIVTMEYRMRRLNFEIDENGIIDRIYCS</sequence>
<dbReference type="EMBL" id="JAATOP010000008">
    <property type="protein sequence ID" value="NIY73218.1"/>
    <property type="molecule type" value="Genomic_DNA"/>
</dbReference>
<reference evidence="1 2" key="1">
    <citation type="submission" date="2020-03" db="EMBL/GenBank/DDBJ databases">
        <title>Bacterial isolates of synthetic phycosphere.</title>
        <authorList>
            <person name="Fu H."/>
            <person name="Moran M.A."/>
        </authorList>
    </citation>
    <scope>NUCLEOTIDE SEQUENCE [LARGE SCALE GENOMIC DNA]</scope>
    <source>
        <strain evidence="1 2">HF1</strain>
    </source>
</reference>
<name>A0ABX0VZJ1_9RHOB</name>
<dbReference type="InterPro" id="IPR021719">
    <property type="entry name" value="Prot_inh_I78"/>
</dbReference>